<dbReference type="EMBL" id="PDXD01000264">
    <property type="protein sequence ID" value="RYN52411.1"/>
    <property type="molecule type" value="Genomic_DNA"/>
</dbReference>
<dbReference type="InterPro" id="IPR022698">
    <property type="entry name" value="OrsD"/>
</dbReference>
<name>A0A4Q4MJC5_ALTAL</name>
<protein>
    <submittedName>
        <fullName evidence="1">Uncharacterized protein</fullName>
    </submittedName>
</protein>
<gene>
    <name evidence="1" type="ORF">AA0117_g13369</name>
</gene>
<sequence length="877" mass="100754">MDLFIFYAKHQVLVCKPCAHAVAPLHLVNHVRSLHAHEACRDAGLDFAKFRVHKAAKTIAECLKEKYSLLDPRTQAIPRPLPTDPPLPDLKLYRGYQCSRCDYAISCSKSSQRLLERHFNRKHRILPQKKGQPAKSITILGEDKGPMYREVYCQRFFASCHQSSFFTVHVPTQVQELVKSRPRGHADVFRALIEEQLTVGTCEQDARAKIYNSQVSKTEVSPWLEMTRWPRYFNGLRMADIAPLAYAANPITEPALIVVSESFDRLIERAHQSICEDKISVFDQAQINSFIAGRSGKHDRMLMVKLQKSTFRAYKSIWTRLLCFVYRTSQPSHNGPLLHRFTNAQLFHLDRVMRLAKELSSLQRLSGCPWSPTEGVEEVVCNLDRACLQLCIALLDHTLQGDHFESVVLSFLAVLGIDENPGGVFRGPLSYSPDLSKFIKMAQMLVVQRSVVAAEEREVEHPSDMLDEMRERFMVRGSRTAFDWACRLRSYAKKVVSNTTSLGYIAWSEDGSSVTYKDLGFSMDALRKFVAIQVNKAQQELEGLFLLHPDESRDDVVPLVHLHRLHDDHSCGKKGWNFLKDQRNADQLREGGDRWLLDRVLENDWLRDEMVDMSPESQLRWKKKAVQAYFEKVDQFLERLLLLIHMTGGQPPRGTELIGLQHSNTAQGQHRGIFIEEGLISTVTSYYKGYNITGSTKIIHRYLPKEVSELLVYYLWLILPFWQQLDILVYKRKDPPSTFLWPKENEAWDPSRLTRVISREARLYLDTALGILTYRHLAIAISRQHLSCGGFKRDYGVDKKLADEQATHGSWIAGTVYARGLQDAPGHVKARSSEYRAVSREWHSFLGFRVYFGARKHPLGEYSNSELYSKKRLKDRS</sequence>
<dbReference type="AlphaFoldDB" id="A0A4Q4MJC5"/>
<proteinExistence type="predicted"/>
<evidence type="ECO:0000313" key="1">
    <source>
        <dbReference type="EMBL" id="RYN52411.1"/>
    </source>
</evidence>
<evidence type="ECO:0000313" key="2">
    <source>
        <dbReference type="Proteomes" id="UP000291422"/>
    </source>
</evidence>
<comment type="caution">
    <text evidence="1">The sequence shown here is derived from an EMBL/GenBank/DDBJ whole genome shotgun (WGS) entry which is preliminary data.</text>
</comment>
<organism evidence="1 2">
    <name type="scientific">Alternaria alternata</name>
    <name type="common">Alternaria rot fungus</name>
    <name type="synonym">Torula alternata</name>
    <dbReference type="NCBI Taxonomy" id="5599"/>
    <lineage>
        <taxon>Eukaryota</taxon>
        <taxon>Fungi</taxon>
        <taxon>Dikarya</taxon>
        <taxon>Ascomycota</taxon>
        <taxon>Pezizomycotina</taxon>
        <taxon>Dothideomycetes</taxon>
        <taxon>Pleosporomycetidae</taxon>
        <taxon>Pleosporales</taxon>
        <taxon>Pleosporineae</taxon>
        <taxon>Pleosporaceae</taxon>
        <taxon>Alternaria</taxon>
        <taxon>Alternaria sect. Alternaria</taxon>
        <taxon>Alternaria alternata complex</taxon>
    </lineage>
</organism>
<accession>A0A4Q4MJC5</accession>
<reference evidence="2" key="1">
    <citation type="journal article" date="2019" name="bioRxiv">
        <title>Genomics, evolutionary history and diagnostics of the Alternaria alternata species group including apple and Asian pear pathotypes.</title>
        <authorList>
            <person name="Armitage A.D."/>
            <person name="Cockerton H.M."/>
            <person name="Sreenivasaprasad S."/>
            <person name="Woodhall J.W."/>
            <person name="Lane C.R."/>
            <person name="Harrison R.J."/>
            <person name="Clarkson J.P."/>
        </authorList>
    </citation>
    <scope>NUCLEOTIDE SEQUENCE [LARGE SCALE GENOMIC DNA]</scope>
    <source>
        <strain evidence="2">FERA 1177</strain>
    </source>
</reference>
<dbReference type="Proteomes" id="UP000291422">
    <property type="component" value="Unassembled WGS sequence"/>
</dbReference>
<dbReference type="Pfam" id="PF12013">
    <property type="entry name" value="OrsD"/>
    <property type="match status" value="1"/>
</dbReference>